<feature type="coiled-coil region" evidence="1">
    <location>
        <begin position="61"/>
        <end position="88"/>
    </location>
</feature>
<gene>
    <name evidence="3" type="ORF">WJX73_002099</name>
</gene>
<accession>A0AAW1PJE5</accession>
<proteinExistence type="predicted"/>
<evidence type="ECO:0000313" key="3">
    <source>
        <dbReference type="EMBL" id="KAK9813656.1"/>
    </source>
</evidence>
<dbReference type="Proteomes" id="UP001465755">
    <property type="component" value="Unassembled WGS sequence"/>
</dbReference>
<sequence>MAAAKRWVTLESLGCPASAQVRAKAQAAGLFTGSLNDLWLFVDSETQILCESTAIQAGQLSEVSERDLQAVQEELIAALQEQQKLERAGRPGAETEHVQEAIVRVGLERGRQLALHLQAYAQELRLLGNRLKANSADSQPVPALSHQPLAATKDSGSRKAAGPSANPGHLEEQDAISTTAFLKIGKDSLSQQLRQAQQEHSELCLSNIRTFRHLWPAGKAPHNRQPAAARDAAATEACSSSLSHSIEAHEAASCQLPAARQRVDFKRQLLEDLQRQSQVLGAEIEGLRSSLAAAPTMHARARRAEQAIRQTTLSPAASKLRHASPQLLQHLRAEWQQVLSMAPLPGHLISSDAGLEQRPISQVLLAAQFQRRTAASDGDLTAEPGAATLSNMLQLADAGAALLRRAERCRERQERLARVLDASQALQAASQGPAVTALQQQCKQLADAGAACQQSHHALCTSAEAESAGAKARARQALDDWWQRPALDAVPWVTCEIPGIAKVNARELEQHLKNGDGSRQQPAAAF</sequence>
<evidence type="ECO:0008006" key="5">
    <source>
        <dbReference type="Google" id="ProtNLM"/>
    </source>
</evidence>
<protein>
    <recommendedName>
        <fullName evidence="5">HAUS augmin-like complex subunit 3 N-terminal domain-containing protein</fullName>
    </recommendedName>
</protein>
<feature type="coiled-coil region" evidence="1">
    <location>
        <begin position="256"/>
        <end position="290"/>
    </location>
</feature>
<feature type="region of interest" description="Disordered" evidence="2">
    <location>
        <begin position="135"/>
        <end position="172"/>
    </location>
</feature>
<evidence type="ECO:0000313" key="4">
    <source>
        <dbReference type="Proteomes" id="UP001465755"/>
    </source>
</evidence>
<reference evidence="3 4" key="1">
    <citation type="journal article" date="2024" name="Nat. Commun.">
        <title>Phylogenomics reveals the evolutionary origins of lichenization in chlorophyte algae.</title>
        <authorList>
            <person name="Puginier C."/>
            <person name="Libourel C."/>
            <person name="Otte J."/>
            <person name="Skaloud P."/>
            <person name="Haon M."/>
            <person name="Grisel S."/>
            <person name="Petersen M."/>
            <person name="Berrin J.G."/>
            <person name="Delaux P.M."/>
            <person name="Dal Grande F."/>
            <person name="Keller J."/>
        </authorList>
    </citation>
    <scope>NUCLEOTIDE SEQUENCE [LARGE SCALE GENOMIC DNA]</scope>
    <source>
        <strain evidence="3 4">SAG 2036</strain>
    </source>
</reference>
<name>A0AAW1PJE5_9CHLO</name>
<evidence type="ECO:0000256" key="2">
    <source>
        <dbReference type="SAM" id="MobiDB-lite"/>
    </source>
</evidence>
<comment type="caution">
    <text evidence="3">The sequence shown here is derived from an EMBL/GenBank/DDBJ whole genome shotgun (WGS) entry which is preliminary data.</text>
</comment>
<keyword evidence="1" id="KW-0175">Coiled coil</keyword>
<dbReference type="AlphaFoldDB" id="A0AAW1PJE5"/>
<organism evidence="3 4">
    <name type="scientific">Symbiochloris irregularis</name>
    <dbReference type="NCBI Taxonomy" id="706552"/>
    <lineage>
        <taxon>Eukaryota</taxon>
        <taxon>Viridiplantae</taxon>
        <taxon>Chlorophyta</taxon>
        <taxon>core chlorophytes</taxon>
        <taxon>Trebouxiophyceae</taxon>
        <taxon>Trebouxiales</taxon>
        <taxon>Trebouxiaceae</taxon>
        <taxon>Symbiochloris</taxon>
    </lineage>
</organism>
<keyword evidence="4" id="KW-1185">Reference proteome</keyword>
<evidence type="ECO:0000256" key="1">
    <source>
        <dbReference type="SAM" id="Coils"/>
    </source>
</evidence>
<dbReference type="EMBL" id="JALJOQ010000003">
    <property type="protein sequence ID" value="KAK9813656.1"/>
    <property type="molecule type" value="Genomic_DNA"/>
</dbReference>